<feature type="transmembrane region" description="Helical" evidence="1">
    <location>
        <begin position="38"/>
        <end position="58"/>
    </location>
</feature>
<keyword evidence="1" id="KW-0812">Transmembrane</keyword>
<organism evidence="2 3">
    <name type="scientific">Cercophora newfieldiana</name>
    <dbReference type="NCBI Taxonomy" id="92897"/>
    <lineage>
        <taxon>Eukaryota</taxon>
        <taxon>Fungi</taxon>
        <taxon>Dikarya</taxon>
        <taxon>Ascomycota</taxon>
        <taxon>Pezizomycotina</taxon>
        <taxon>Sordariomycetes</taxon>
        <taxon>Sordariomycetidae</taxon>
        <taxon>Sordariales</taxon>
        <taxon>Lasiosphaeriaceae</taxon>
        <taxon>Cercophora</taxon>
    </lineage>
</organism>
<comment type="caution">
    <text evidence="2">The sequence shown here is derived from an EMBL/GenBank/DDBJ whole genome shotgun (WGS) entry which is preliminary data.</text>
</comment>
<evidence type="ECO:0000256" key="1">
    <source>
        <dbReference type="SAM" id="Phobius"/>
    </source>
</evidence>
<evidence type="ECO:0000313" key="3">
    <source>
        <dbReference type="Proteomes" id="UP001174936"/>
    </source>
</evidence>
<feature type="transmembrane region" description="Helical" evidence="1">
    <location>
        <begin position="570"/>
        <end position="592"/>
    </location>
</feature>
<keyword evidence="1" id="KW-0472">Membrane</keyword>
<evidence type="ECO:0000313" key="2">
    <source>
        <dbReference type="EMBL" id="KAK0641383.1"/>
    </source>
</evidence>
<dbReference type="EMBL" id="JAULSV010000006">
    <property type="protein sequence ID" value="KAK0641383.1"/>
    <property type="molecule type" value="Genomic_DNA"/>
</dbReference>
<accession>A0AA39XW63</accession>
<proteinExistence type="predicted"/>
<sequence length="711" mass="79157">MDPTDEPTSRIYTGVWTNWSRGKVYGATYTLSRSDANLLIAFLAFFITWVGMCFWRVLCFIIHFSTSGHGETDGLARQQKILLRNAADAESGIRMTAMLWHAWRGRARRPFLRLLGLFVLSLGCAILATVASIFSSRISDLGSEVLLNGNNCSARGTYANFADKESDPYEIYHAPLQLLRTTKIENAANYALQCYSGTAARQLECASAVKRRLPLLVQQNATCPFNSSLCKSQDKNVLLDTGYLRSHEDFGINAPPEQRFLYRRVLHCAPLVTEGHKSSLTYSGLNMTSYHYSSPSGGRSNFTYAYSNRTYPLDNPDVVDYTLRVVPSYYQDGLLNPAPPMQKDPSVELTLGKTDADILLVFLSANGIIFSKKTNDLWYDTDGEFIDSTTYIDKNTGKILKVVNSTSWYMKEAASPLGCKLQDQVCNPNKPRDTGCTPLSPAADVVTNSVAQFDGDQDGALARLRWWSKIVADDHALHYTIRILGAHALTARYRLLSDSTQASIPDNQWMLDVQHWMEISLAVLQQAVVQGAQGPSNPVEESLYTLKPNSSVEWDMCLNQKVLSREHSSLSVLGLGITLGIGLLIIILSYVLDPLMTYLQKKRGVAEYQRLEWTTNSIFNLQRLAYEGAGQGGTWSNVDGDIPVTEKGQVLAGLDIEDRRHPRIERRVGDGDEVKGEVVEVEVFKLGKKMTRETTWASKGTTVAQVPTRDD</sequence>
<name>A0AA39XW63_9PEZI</name>
<keyword evidence="3" id="KW-1185">Reference proteome</keyword>
<feature type="transmembrane region" description="Helical" evidence="1">
    <location>
        <begin position="114"/>
        <end position="134"/>
    </location>
</feature>
<keyword evidence="1" id="KW-1133">Transmembrane helix</keyword>
<dbReference type="AlphaFoldDB" id="A0AA39XW63"/>
<protein>
    <submittedName>
        <fullName evidence="2">Uncharacterized protein</fullName>
    </submittedName>
</protein>
<dbReference type="Proteomes" id="UP001174936">
    <property type="component" value="Unassembled WGS sequence"/>
</dbReference>
<reference evidence="2" key="1">
    <citation type="submission" date="2023-06" db="EMBL/GenBank/DDBJ databases">
        <title>Genome-scale phylogeny and comparative genomics of the fungal order Sordariales.</title>
        <authorList>
            <consortium name="Lawrence Berkeley National Laboratory"/>
            <person name="Hensen N."/>
            <person name="Bonometti L."/>
            <person name="Westerberg I."/>
            <person name="Brannstrom I.O."/>
            <person name="Guillou S."/>
            <person name="Cros-Aarteil S."/>
            <person name="Calhoun S."/>
            <person name="Haridas S."/>
            <person name="Kuo A."/>
            <person name="Mondo S."/>
            <person name="Pangilinan J."/>
            <person name="Riley R."/>
            <person name="Labutti K."/>
            <person name="Andreopoulos B."/>
            <person name="Lipzen A."/>
            <person name="Chen C."/>
            <person name="Yanf M."/>
            <person name="Daum C."/>
            <person name="Ng V."/>
            <person name="Clum A."/>
            <person name="Steindorff A."/>
            <person name="Ohm R."/>
            <person name="Martin F."/>
            <person name="Silar P."/>
            <person name="Natvig D."/>
            <person name="Lalanne C."/>
            <person name="Gautier V."/>
            <person name="Ament-Velasquez S.L."/>
            <person name="Kruys A."/>
            <person name="Hutchinson M.I."/>
            <person name="Powell A.J."/>
            <person name="Barry K."/>
            <person name="Miller A.N."/>
            <person name="Grigoriev I.V."/>
            <person name="Debuchy R."/>
            <person name="Gladieux P."/>
            <person name="Thoren M.H."/>
            <person name="Johannesson H."/>
        </authorList>
    </citation>
    <scope>NUCLEOTIDE SEQUENCE</scope>
    <source>
        <strain evidence="2">SMH2532-1</strain>
    </source>
</reference>
<gene>
    <name evidence="2" type="ORF">B0T16DRAFT_461455</name>
</gene>